<protein>
    <submittedName>
        <fullName evidence="2">Uncharacterized protein</fullName>
    </submittedName>
</protein>
<evidence type="ECO:0000256" key="1">
    <source>
        <dbReference type="SAM" id="MobiDB-lite"/>
    </source>
</evidence>
<feature type="region of interest" description="Disordered" evidence="1">
    <location>
        <begin position="1"/>
        <end position="26"/>
    </location>
</feature>
<sequence length="120" mass="13163">MTDRGEPVASTGGGRYAPAMGGSTTPERTYAHYCDEIGSTVYAPRRKCPLGCYADDDVDRGEGVETDGGLLTGGSRYHVVCSDCTFEELKRERHQAARAVDVHRRAKPSHDARFEEVRGR</sequence>
<dbReference type="KEGG" id="haq:DU484_06230"/>
<organism evidence="2 3">
    <name type="scientific">Haloplanus rubicundus</name>
    <dbReference type="NCBI Taxonomy" id="1547898"/>
    <lineage>
        <taxon>Archaea</taxon>
        <taxon>Methanobacteriati</taxon>
        <taxon>Methanobacteriota</taxon>
        <taxon>Stenosarchaea group</taxon>
        <taxon>Halobacteria</taxon>
        <taxon>Halobacteriales</taxon>
        <taxon>Haloferacaceae</taxon>
        <taxon>Haloplanus</taxon>
    </lineage>
</organism>
<feature type="region of interest" description="Disordered" evidence="1">
    <location>
        <begin position="100"/>
        <end position="120"/>
    </location>
</feature>
<evidence type="ECO:0000313" key="2">
    <source>
        <dbReference type="EMBL" id="AXG09497.1"/>
    </source>
</evidence>
<dbReference type="EMBL" id="CP031148">
    <property type="protein sequence ID" value="AXG09497.1"/>
    <property type="molecule type" value="Genomic_DNA"/>
</dbReference>
<accession>A0A345EBC5</accession>
<proteinExistence type="predicted"/>
<name>A0A345EBC5_9EURY</name>
<dbReference type="Proteomes" id="UP000252985">
    <property type="component" value="Chromosome"/>
</dbReference>
<reference evidence="2 3" key="1">
    <citation type="submission" date="2018-07" db="EMBL/GenBank/DDBJ databases">
        <title>Genome sequences of Haloplanus sp. CBA1112.</title>
        <authorList>
            <person name="Kim Y.B."/>
            <person name="Roh S.W."/>
        </authorList>
    </citation>
    <scope>NUCLEOTIDE SEQUENCE [LARGE SCALE GENOMIC DNA]</scope>
    <source>
        <strain evidence="2 3">CBA1112</strain>
    </source>
</reference>
<dbReference type="AlphaFoldDB" id="A0A345EBC5"/>
<gene>
    <name evidence="2" type="ORF">DU484_06230</name>
</gene>
<evidence type="ECO:0000313" key="3">
    <source>
        <dbReference type="Proteomes" id="UP000252985"/>
    </source>
</evidence>
<dbReference type="GeneID" id="37286558"/>
<dbReference type="RefSeq" id="WP_114605417.1">
    <property type="nucleotide sequence ID" value="NZ_CP031148.1"/>
</dbReference>